<dbReference type="PANTHER" id="PTHR37297:SF1">
    <property type="entry name" value="PROTEIN NRDI"/>
    <property type="match status" value="1"/>
</dbReference>
<protein>
    <submittedName>
        <fullName evidence="2">Gp81</fullName>
    </submittedName>
</protein>
<evidence type="ECO:0000313" key="3">
    <source>
        <dbReference type="Proteomes" id="UP000009273"/>
    </source>
</evidence>
<dbReference type="Proteomes" id="UP000009273">
    <property type="component" value="Segment"/>
</dbReference>
<name>G3MBF1_9CAUD</name>
<dbReference type="GO" id="GO:0010181">
    <property type="term" value="F:FMN binding"/>
    <property type="evidence" value="ECO:0007669"/>
    <property type="project" value="InterPro"/>
</dbReference>
<reference evidence="2 3" key="1">
    <citation type="submission" date="2011-09" db="EMBL/GenBank/DDBJ databases">
        <authorList>
            <person name="Pope W.H."/>
            <person name="Pedulla M.L."/>
            <person name="Ford M.E."/>
            <person name="Peebles C.L."/>
            <person name="Hatfull G.H."/>
            <person name="Hendrix R.W."/>
        </authorList>
    </citation>
    <scope>NUCLEOTIDE SEQUENCE [LARGE SCALE GENOMIC DNA]</scope>
    <source>
        <strain evidence="2">G</strain>
    </source>
</reference>
<dbReference type="OrthoDB" id="13695at10239"/>
<dbReference type="GeneID" id="18563300"/>
<gene>
    <name evidence="2" type="primary">81</name>
    <name evidence="2" type="ORF">G_81</name>
</gene>
<dbReference type="InterPro" id="IPR004465">
    <property type="entry name" value="RNR_NrdI"/>
</dbReference>
<keyword evidence="3" id="KW-1185">Reference proteome</keyword>
<evidence type="ECO:0000313" key="2">
    <source>
        <dbReference type="EMBL" id="AEO93352.1"/>
    </source>
</evidence>
<proteinExistence type="inferred from homology"/>
<comment type="similarity">
    <text evidence="1">Belongs to the NrdI family.</text>
</comment>
<dbReference type="RefSeq" id="YP_009015392.1">
    <property type="nucleotide sequence ID" value="NC_023719.1"/>
</dbReference>
<sequence>MLIAYDSKTGNVQRFINKLDMNAIRIEEDLILSEPFILVTYTTNFGQVPKKTASFLKNNHTNLIGVASSGNKNWGDNFCKSAVKISDMYRIPIVLKFELSGTNNDVQKFKDEVAKIESHRTKQ</sequence>
<dbReference type="InterPro" id="IPR029039">
    <property type="entry name" value="Flavoprotein-like_sf"/>
</dbReference>
<dbReference type="InterPro" id="IPR020852">
    <property type="entry name" value="RNR_Ib_NrdI_bac"/>
</dbReference>
<dbReference type="HAMAP" id="MF_00128">
    <property type="entry name" value="NrdI"/>
    <property type="match status" value="1"/>
</dbReference>
<dbReference type="PANTHER" id="PTHR37297">
    <property type="entry name" value="PROTEIN NRDI"/>
    <property type="match status" value="1"/>
</dbReference>
<dbReference type="NCBIfam" id="TIGR00333">
    <property type="entry name" value="nrdI"/>
    <property type="match status" value="1"/>
</dbReference>
<dbReference type="Gene3D" id="3.40.50.360">
    <property type="match status" value="1"/>
</dbReference>
<organism evidence="2 3">
    <name type="scientific">Bacillus phage G</name>
    <dbReference type="NCBI Taxonomy" id="2884420"/>
    <lineage>
        <taxon>Viruses</taxon>
        <taxon>Duplodnaviria</taxon>
        <taxon>Heunggongvirae</taxon>
        <taxon>Uroviricota</taxon>
        <taxon>Caudoviricetes</taxon>
        <taxon>Donellivirus</taxon>
        <taxon>Donellivirus gee</taxon>
    </lineage>
</organism>
<dbReference type="SUPFAM" id="SSF52218">
    <property type="entry name" value="Flavoproteins"/>
    <property type="match status" value="1"/>
</dbReference>
<dbReference type="EMBL" id="JN638751">
    <property type="protein sequence ID" value="AEO93352.1"/>
    <property type="molecule type" value="Genomic_DNA"/>
</dbReference>
<dbReference type="Pfam" id="PF07972">
    <property type="entry name" value="Flavodoxin_NdrI"/>
    <property type="match status" value="1"/>
</dbReference>
<dbReference type="KEGG" id="vg:18563300"/>
<accession>G3MBF1</accession>
<dbReference type="PIRSF" id="PIRSF005087">
    <property type="entry name" value="NrdI"/>
    <property type="match status" value="1"/>
</dbReference>
<evidence type="ECO:0000256" key="1">
    <source>
        <dbReference type="ARBA" id="ARBA00009942"/>
    </source>
</evidence>